<evidence type="ECO:0000256" key="4">
    <source>
        <dbReference type="SAM" id="MobiDB-lite"/>
    </source>
</evidence>
<evidence type="ECO:0000256" key="1">
    <source>
        <dbReference type="ARBA" id="ARBA00023015"/>
    </source>
</evidence>
<dbReference type="InterPro" id="IPR036431">
    <property type="entry name" value="ARID_dom_sf"/>
</dbReference>
<feature type="compositionally biased region" description="Basic residues" evidence="4">
    <location>
        <begin position="309"/>
        <end position="323"/>
    </location>
</feature>
<dbReference type="PANTHER" id="PTHR13964:SF44">
    <property type="entry name" value="ARID DOMAIN-CONTAINING PROTEIN"/>
    <property type="match status" value="1"/>
</dbReference>
<feature type="region of interest" description="Disordered" evidence="4">
    <location>
        <begin position="642"/>
        <end position="670"/>
    </location>
</feature>
<feature type="compositionally biased region" description="Acidic residues" evidence="4">
    <location>
        <begin position="288"/>
        <end position="298"/>
    </location>
</feature>
<dbReference type="EMBL" id="UFQT01000960">
    <property type="protein sequence ID" value="SSX28205.1"/>
    <property type="molecule type" value="Genomic_DNA"/>
</dbReference>
<keyword evidence="2" id="KW-0804">Transcription</keyword>
<feature type="compositionally biased region" description="Basic and acidic residues" evidence="4">
    <location>
        <begin position="926"/>
        <end position="935"/>
    </location>
</feature>
<dbReference type="CDD" id="cd16100">
    <property type="entry name" value="ARID"/>
    <property type="match status" value="1"/>
</dbReference>
<feature type="compositionally biased region" description="Low complexity" evidence="4">
    <location>
        <begin position="818"/>
        <end position="840"/>
    </location>
</feature>
<feature type="region of interest" description="Disordered" evidence="4">
    <location>
        <begin position="983"/>
        <end position="1004"/>
    </location>
</feature>
<keyword evidence="1" id="KW-0805">Transcription regulation</keyword>
<dbReference type="InterPro" id="IPR051232">
    <property type="entry name" value="ARID/SWI1_ChromRemod"/>
</dbReference>
<feature type="compositionally biased region" description="Low complexity" evidence="4">
    <location>
        <begin position="333"/>
        <end position="342"/>
    </location>
</feature>
<proteinExistence type="predicted"/>
<reference evidence="6" key="1">
    <citation type="submission" date="2018-04" db="EMBL/GenBank/DDBJ databases">
        <authorList>
            <person name="Go L.Y."/>
            <person name="Mitchell J.A."/>
        </authorList>
    </citation>
    <scope>NUCLEOTIDE SEQUENCE</scope>
    <source>
        <tissue evidence="6">Whole organism</tissue>
    </source>
</reference>
<feature type="region of interest" description="Disordered" evidence="4">
    <location>
        <begin position="805"/>
        <end position="843"/>
    </location>
</feature>
<evidence type="ECO:0000313" key="6">
    <source>
        <dbReference type="EMBL" id="SSX07971.1"/>
    </source>
</evidence>
<dbReference type="GO" id="GO:0006357">
    <property type="term" value="P:regulation of transcription by RNA polymerase II"/>
    <property type="evidence" value="ECO:0007669"/>
    <property type="project" value="TreeGrafter"/>
</dbReference>
<dbReference type="InterPro" id="IPR001606">
    <property type="entry name" value="ARID_dom"/>
</dbReference>
<dbReference type="SUPFAM" id="SSF46774">
    <property type="entry name" value="ARID-like"/>
    <property type="match status" value="1"/>
</dbReference>
<dbReference type="SMART" id="SM00501">
    <property type="entry name" value="BRIGHT"/>
    <property type="match status" value="1"/>
</dbReference>
<dbReference type="PROSITE" id="PS51011">
    <property type="entry name" value="ARID"/>
    <property type="match status" value="1"/>
</dbReference>
<keyword evidence="3" id="KW-0539">Nucleus</keyword>
<feature type="compositionally biased region" description="Basic residues" evidence="4">
    <location>
        <begin position="265"/>
        <end position="277"/>
    </location>
</feature>
<feature type="domain" description="ARID" evidence="5">
    <location>
        <begin position="354"/>
        <end position="441"/>
    </location>
</feature>
<dbReference type="PANTHER" id="PTHR13964">
    <property type="entry name" value="RBP-RELATED"/>
    <property type="match status" value="1"/>
</dbReference>
<evidence type="ECO:0000256" key="2">
    <source>
        <dbReference type="ARBA" id="ARBA00023163"/>
    </source>
</evidence>
<dbReference type="EMBL" id="UFQS01000960">
    <property type="protein sequence ID" value="SSX07971.1"/>
    <property type="molecule type" value="Genomic_DNA"/>
</dbReference>
<reference evidence="7" key="2">
    <citation type="submission" date="2018-07" db="EMBL/GenBank/DDBJ databases">
        <authorList>
            <person name="Quirk P.G."/>
            <person name="Krulwich T.A."/>
        </authorList>
    </citation>
    <scope>NUCLEOTIDE SEQUENCE</scope>
</reference>
<sequence>MEIQVFGGPCGSHGSYTFYKALKLTPPPSVNNLQKVQSRNTRKCVENSRKQIRGCRRELVLALGDCVPVRPWEDSPIACLAEIRMIWRDKNEQSLLTSLRLYFLPENTPSGRNVHGEDEVIALNEQIVLRADDLMQWVVDDLDWNWGLAAVYIPTDETNDSPQKLKITHLQSTRLEFNDVDVEKSKNKDLVSKVSVISYSRYCRYRATLKRLESVEDEWVRSTLVETITGFVANSPNMKIMFCRDTFEYPELETHENLCNHLAPKLKGRPRSKRRLRRSESPYKNESSDIDSEADESDASACSVEKSRPRLQIRPHLRHTQRVARRETKSDSSELSSPELKSSVSYEQKLKNTISEEKSFLARLNNFMVKNPNLYPKSVWMEIGQVNLFKMYMTVQKLGGYDAIVDLQTWRLVVDDASVDDGANIKNKYEKVLLPFERYDTEMGNNSKFRLQNFERRLSPSLEIIPIKKEDYNGKELTKEQMMKIQNLVKDKRESDDRMSSVSVPLTTTITVQCNDQQIMNQIKITNQIQIQQIRVNSEDSPLRCNIKQDKSSSDMSEENGSNKMGSCVQTKTLSLRNVRKSAVTTPPNGQREKENIPLFLGCKSTTITPIAASVGSSTINLNSTPKEQIIVTPEIVDLADNSDSESSLRGMKRSCSSSSSGGPDSPSLAKKKKLDMLKAGGLEVTPISSNSAASALWQKDLFKAAGSMNPEEFLRTLQNLNSKLEITPSSTTLQQQYKASTKTSKVPPPPKNRPVFTAAALPKLQPVGMYAQTGRVYGDPKEILPPDYQKSVNNNMIDLTASLQQQQQQQYSRTKINSSSCNNNGFNNNKNNSSNNNSNKTKTIPVSQVINDKRLPPSLIPAINLAQQKMKNNAGLQISLVQPPNTTSTHVQNIHNSQNHNIKRKDVSIQPISGASSSSSSSRAYTDKNNEKSMNKQQQQQNNRDHSMAHFPPTGIPNLALANLFSNPLLFAQYMQQAAVASSNSSNNGNKQNSNSMPQHVLPSSFNHLLNTSQMGRTNQPNPFLSMMDPLYLSALYSNPRMLMQNTMTPELLQQLMKNLPPKDTPISKS</sequence>
<evidence type="ECO:0000256" key="3">
    <source>
        <dbReference type="ARBA" id="ARBA00023242"/>
    </source>
</evidence>
<organism evidence="7">
    <name type="scientific">Culicoides sonorensis</name>
    <name type="common">Biting midge</name>
    <dbReference type="NCBI Taxonomy" id="179676"/>
    <lineage>
        <taxon>Eukaryota</taxon>
        <taxon>Metazoa</taxon>
        <taxon>Ecdysozoa</taxon>
        <taxon>Arthropoda</taxon>
        <taxon>Hexapoda</taxon>
        <taxon>Insecta</taxon>
        <taxon>Pterygota</taxon>
        <taxon>Neoptera</taxon>
        <taxon>Endopterygota</taxon>
        <taxon>Diptera</taxon>
        <taxon>Nematocera</taxon>
        <taxon>Chironomoidea</taxon>
        <taxon>Ceratopogonidae</taxon>
        <taxon>Ceratopogoninae</taxon>
        <taxon>Culicoides</taxon>
        <taxon>Monoculicoides</taxon>
    </lineage>
</organism>
<dbReference type="Pfam" id="PF01388">
    <property type="entry name" value="ARID"/>
    <property type="match status" value="1"/>
</dbReference>
<feature type="region of interest" description="Disordered" evidence="4">
    <location>
        <begin position="897"/>
        <end position="953"/>
    </location>
</feature>
<feature type="region of interest" description="Disordered" evidence="4">
    <location>
        <begin position="547"/>
        <end position="566"/>
    </location>
</feature>
<dbReference type="Gene3D" id="1.10.150.60">
    <property type="entry name" value="ARID DNA-binding domain"/>
    <property type="match status" value="1"/>
</dbReference>
<evidence type="ECO:0000313" key="7">
    <source>
        <dbReference type="EMBL" id="SSX28205.1"/>
    </source>
</evidence>
<name>A0A336MD33_CULSO</name>
<dbReference type="VEuPathDB" id="VectorBase:CSON015346"/>
<gene>
    <name evidence="7" type="primary">CSON015346</name>
</gene>
<feature type="compositionally biased region" description="Low complexity" evidence="4">
    <location>
        <begin position="648"/>
        <end position="669"/>
    </location>
</feature>
<feature type="compositionally biased region" description="Basic and acidic residues" evidence="4">
    <location>
        <begin position="278"/>
        <end position="287"/>
    </location>
</feature>
<accession>A0A336MD33</accession>
<dbReference type="GO" id="GO:0000976">
    <property type="term" value="F:transcription cis-regulatory region binding"/>
    <property type="evidence" value="ECO:0007669"/>
    <property type="project" value="TreeGrafter"/>
</dbReference>
<dbReference type="SMART" id="SM01014">
    <property type="entry name" value="ARID"/>
    <property type="match status" value="1"/>
</dbReference>
<protein>
    <submittedName>
        <fullName evidence="7">CSON015346 protein</fullName>
    </submittedName>
</protein>
<evidence type="ECO:0000259" key="5">
    <source>
        <dbReference type="PROSITE" id="PS51011"/>
    </source>
</evidence>
<dbReference type="GO" id="GO:0005634">
    <property type="term" value="C:nucleus"/>
    <property type="evidence" value="ECO:0007669"/>
    <property type="project" value="TreeGrafter"/>
</dbReference>
<feature type="region of interest" description="Disordered" evidence="4">
    <location>
        <begin position="265"/>
        <end position="342"/>
    </location>
</feature>
<feature type="compositionally biased region" description="Low complexity" evidence="4">
    <location>
        <begin position="983"/>
        <end position="997"/>
    </location>
</feature>
<dbReference type="AlphaFoldDB" id="A0A336MD33"/>